<feature type="domain" description="Putative DNA-binding" evidence="1">
    <location>
        <begin position="11"/>
        <end position="117"/>
    </location>
</feature>
<organism evidence="2 3">
    <name type="scientific">Dokdonia ponticola</name>
    <dbReference type="NCBI Taxonomy" id="2041041"/>
    <lineage>
        <taxon>Bacteria</taxon>
        <taxon>Pseudomonadati</taxon>
        <taxon>Bacteroidota</taxon>
        <taxon>Flavobacteriia</taxon>
        <taxon>Flavobacteriales</taxon>
        <taxon>Flavobacteriaceae</taxon>
        <taxon>Dokdonia</taxon>
    </lineage>
</organism>
<accession>A0ABV9HS01</accession>
<dbReference type="RefSeq" id="WP_379976469.1">
    <property type="nucleotide sequence ID" value="NZ_JBHSFV010000001.1"/>
</dbReference>
<evidence type="ECO:0000313" key="2">
    <source>
        <dbReference type="EMBL" id="MFC4632283.1"/>
    </source>
</evidence>
<proteinExistence type="predicted"/>
<dbReference type="InterPro" id="IPR018640">
    <property type="entry name" value="DUF2063"/>
</dbReference>
<keyword evidence="3" id="KW-1185">Reference proteome</keyword>
<dbReference type="Proteomes" id="UP001596043">
    <property type="component" value="Unassembled WGS sequence"/>
</dbReference>
<reference evidence="3" key="1">
    <citation type="journal article" date="2019" name="Int. J. Syst. Evol. Microbiol.">
        <title>The Global Catalogue of Microorganisms (GCM) 10K type strain sequencing project: providing services to taxonomists for standard genome sequencing and annotation.</title>
        <authorList>
            <consortium name="The Broad Institute Genomics Platform"/>
            <consortium name="The Broad Institute Genome Sequencing Center for Infectious Disease"/>
            <person name="Wu L."/>
            <person name="Ma J."/>
        </authorList>
    </citation>
    <scope>NUCLEOTIDE SEQUENCE [LARGE SCALE GENOMIC DNA]</scope>
    <source>
        <strain evidence="3">YJ-61-S</strain>
    </source>
</reference>
<dbReference type="Pfam" id="PF09836">
    <property type="entry name" value="DUF2063"/>
    <property type="match status" value="1"/>
</dbReference>
<dbReference type="Gene3D" id="1.10.150.690">
    <property type="entry name" value="DUF2063"/>
    <property type="match status" value="1"/>
</dbReference>
<dbReference type="EMBL" id="JBHSFV010000001">
    <property type="protein sequence ID" value="MFC4632283.1"/>
    <property type="molecule type" value="Genomic_DNA"/>
</dbReference>
<gene>
    <name evidence="2" type="ORF">ACFO3O_00075</name>
</gene>
<evidence type="ECO:0000313" key="3">
    <source>
        <dbReference type="Proteomes" id="UP001596043"/>
    </source>
</evidence>
<dbReference type="GO" id="GO:0003677">
    <property type="term" value="F:DNA binding"/>
    <property type="evidence" value="ECO:0007669"/>
    <property type="project" value="UniProtKB-KW"/>
</dbReference>
<sequence length="277" mass="32903">MEKEKIPLAHFQQWMQQLLLDPFQQTGVNPSKLLPDVYRQLEDVIHDSEKLSAREHLGIYQRSYIARLRHCMSQQFSALAYALGDDIFCAFADEYLALRPSYNYNLALLGKHFPEYLETNRPDKDAPQKEDWINFVIELAQFEYDLGVIFEQKAEETYQLATIDTPVEKLRLVPICELFSFDFPVRRFYSGFKNGKEPDLPFEQKTYTVVLRHNYKLAVYDLHKEQFEFLKYVKESTTVGEAIKKFKENRPEEATQFDRVWNTWKTRWIGVNLFRIS</sequence>
<keyword evidence="2" id="KW-0238">DNA-binding</keyword>
<evidence type="ECO:0000259" key="1">
    <source>
        <dbReference type="Pfam" id="PF09836"/>
    </source>
</evidence>
<protein>
    <submittedName>
        <fullName evidence="2">DNA-binding domain-containing protein</fullName>
    </submittedName>
</protein>
<name>A0ABV9HS01_9FLAO</name>
<comment type="caution">
    <text evidence="2">The sequence shown here is derived from an EMBL/GenBank/DDBJ whole genome shotgun (WGS) entry which is preliminary data.</text>
</comment>
<dbReference type="InterPro" id="IPR044922">
    <property type="entry name" value="DUF2063_N_sf"/>
</dbReference>